<dbReference type="SUPFAM" id="SSF53850">
    <property type="entry name" value="Periplasmic binding protein-like II"/>
    <property type="match status" value="1"/>
</dbReference>
<dbReference type="Gene3D" id="1.10.10.10">
    <property type="entry name" value="Winged helix-like DNA-binding domain superfamily/Winged helix DNA-binding domain"/>
    <property type="match status" value="1"/>
</dbReference>
<keyword evidence="7" id="KW-1185">Reference proteome</keyword>
<evidence type="ECO:0000313" key="6">
    <source>
        <dbReference type="EMBL" id="EFH81829.1"/>
    </source>
</evidence>
<dbReference type="FunFam" id="1.10.10.10:FF:000001">
    <property type="entry name" value="LysR family transcriptional regulator"/>
    <property type="match status" value="1"/>
</dbReference>
<dbReference type="AlphaFoldDB" id="D6TZ39"/>
<name>D6TZ39_KTERA</name>
<comment type="similarity">
    <text evidence="1">Belongs to the LysR transcriptional regulatory family.</text>
</comment>
<reference evidence="6 7" key="1">
    <citation type="journal article" date="2011" name="Stand. Genomic Sci.">
        <title>Non-contiguous finished genome sequence and contextual data of the filamentous soil bacterium Ktedonobacter racemifer type strain (SOSP1-21).</title>
        <authorList>
            <person name="Chang Y.J."/>
            <person name="Land M."/>
            <person name="Hauser L."/>
            <person name="Chertkov O."/>
            <person name="Del Rio T.G."/>
            <person name="Nolan M."/>
            <person name="Copeland A."/>
            <person name="Tice H."/>
            <person name="Cheng J.F."/>
            <person name="Lucas S."/>
            <person name="Han C."/>
            <person name="Goodwin L."/>
            <person name="Pitluck S."/>
            <person name="Ivanova N."/>
            <person name="Ovchinikova G."/>
            <person name="Pati A."/>
            <person name="Chen A."/>
            <person name="Palaniappan K."/>
            <person name="Mavromatis K."/>
            <person name="Liolios K."/>
            <person name="Brettin T."/>
            <person name="Fiebig A."/>
            <person name="Rohde M."/>
            <person name="Abt B."/>
            <person name="Goker M."/>
            <person name="Detter J.C."/>
            <person name="Woyke T."/>
            <person name="Bristow J."/>
            <person name="Eisen J.A."/>
            <person name="Markowitz V."/>
            <person name="Hugenholtz P."/>
            <person name="Kyrpides N.C."/>
            <person name="Klenk H.P."/>
            <person name="Lapidus A."/>
        </authorList>
    </citation>
    <scope>NUCLEOTIDE SEQUENCE [LARGE SCALE GENOMIC DNA]</scope>
    <source>
        <strain evidence="7">DSM 44963</strain>
    </source>
</reference>
<dbReference type="Pfam" id="PF00126">
    <property type="entry name" value="HTH_1"/>
    <property type="match status" value="1"/>
</dbReference>
<accession>D6TZ39</accession>
<dbReference type="Pfam" id="PF03466">
    <property type="entry name" value="LysR_substrate"/>
    <property type="match status" value="1"/>
</dbReference>
<protein>
    <submittedName>
        <fullName evidence="6">Transcriptional regulator, LysR family</fullName>
    </submittedName>
</protein>
<evidence type="ECO:0000256" key="2">
    <source>
        <dbReference type="ARBA" id="ARBA00023015"/>
    </source>
</evidence>
<gene>
    <name evidence="6" type="ORF">Krac_2584</name>
</gene>
<keyword evidence="3" id="KW-0238">DNA-binding</keyword>
<dbReference type="STRING" id="485913.Krac_2584"/>
<dbReference type="InterPro" id="IPR005119">
    <property type="entry name" value="LysR_subst-bd"/>
</dbReference>
<dbReference type="InterPro" id="IPR036388">
    <property type="entry name" value="WH-like_DNA-bd_sf"/>
</dbReference>
<dbReference type="OrthoDB" id="9785745at2"/>
<evidence type="ECO:0000256" key="4">
    <source>
        <dbReference type="ARBA" id="ARBA00023163"/>
    </source>
</evidence>
<sequence>MNLHHLLIFAKVAERRHFTQAAEELLISQPAVSKQIRELERAVGQPLFKQLGRQVYLTEAGEVLYDYARRIFALVDEAETQLEEMHELEKGHLSIGAITTIGIYLLPAILGYYRSHYPKIELSLEIANADDIQERLLANEVEVGLVEGPVTHADLHHEVWQRDELVLIVGNDHQLARRENICLEEILAEGHPFLLREQGSGTREVFEQALASRELPAIRPFMELGSTEAIKKAVIAGLGISFVSLHTIQLELQAGLLKHIELTDFTLERSLYLTYPRQKRLPRAVQKFLEFLYGQSKL</sequence>
<dbReference type="CDD" id="cd08420">
    <property type="entry name" value="PBP2_CysL_like"/>
    <property type="match status" value="1"/>
</dbReference>
<dbReference type="Gene3D" id="3.40.190.290">
    <property type="match status" value="1"/>
</dbReference>
<dbReference type="GO" id="GO:0003700">
    <property type="term" value="F:DNA-binding transcription factor activity"/>
    <property type="evidence" value="ECO:0007669"/>
    <property type="project" value="InterPro"/>
</dbReference>
<evidence type="ECO:0000256" key="3">
    <source>
        <dbReference type="ARBA" id="ARBA00023125"/>
    </source>
</evidence>
<dbReference type="EMBL" id="ADVG01000004">
    <property type="protein sequence ID" value="EFH81829.1"/>
    <property type="molecule type" value="Genomic_DNA"/>
</dbReference>
<comment type="caution">
    <text evidence="6">The sequence shown here is derived from an EMBL/GenBank/DDBJ whole genome shotgun (WGS) entry which is preliminary data.</text>
</comment>
<dbReference type="eggNOG" id="COG0583">
    <property type="taxonomic scope" value="Bacteria"/>
</dbReference>
<dbReference type="PANTHER" id="PTHR30126">
    <property type="entry name" value="HTH-TYPE TRANSCRIPTIONAL REGULATOR"/>
    <property type="match status" value="1"/>
</dbReference>
<dbReference type="FunCoup" id="D6TZ39">
    <property type="interactions" value="263"/>
</dbReference>
<dbReference type="InterPro" id="IPR036390">
    <property type="entry name" value="WH_DNA-bd_sf"/>
</dbReference>
<dbReference type="SUPFAM" id="SSF46785">
    <property type="entry name" value="Winged helix' DNA-binding domain"/>
    <property type="match status" value="1"/>
</dbReference>
<keyword evidence="4" id="KW-0804">Transcription</keyword>
<proteinExistence type="inferred from homology"/>
<dbReference type="Proteomes" id="UP000004508">
    <property type="component" value="Unassembled WGS sequence"/>
</dbReference>
<feature type="domain" description="HTH lysR-type" evidence="5">
    <location>
        <begin position="1"/>
        <end position="58"/>
    </location>
</feature>
<dbReference type="PANTHER" id="PTHR30126:SF39">
    <property type="entry name" value="HTH-TYPE TRANSCRIPTIONAL REGULATOR CYSL"/>
    <property type="match status" value="1"/>
</dbReference>
<evidence type="ECO:0000313" key="7">
    <source>
        <dbReference type="Proteomes" id="UP000004508"/>
    </source>
</evidence>
<dbReference type="RefSeq" id="WP_007919445.1">
    <property type="nucleotide sequence ID" value="NZ_ADVG01000004.1"/>
</dbReference>
<dbReference type="InterPro" id="IPR000847">
    <property type="entry name" value="LysR_HTH_N"/>
</dbReference>
<evidence type="ECO:0000256" key="1">
    <source>
        <dbReference type="ARBA" id="ARBA00009437"/>
    </source>
</evidence>
<dbReference type="PROSITE" id="PS50931">
    <property type="entry name" value="HTH_LYSR"/>
    <property type="match status" value="1"/>
</dbReference>
<dbReference type="GO" id="GO:0000976">
    <property type="term" value="F:transcription cis-regulatory region binding"/>
    <property type="evidence" value="ECO:0007669"/>
    <property type="project" value="TreeGrafter"/>
</dbReference>
<dbReference type="PRINTS" id="PR00039">
    <property type="entry name" value="HTHLYSR"/>
</dbReference>
<organism evidence="6 7">
    <name type="scientific">Ktedonobacter racemifer DSM 44963</name>
    <dbReference type="NCBI Taxonomy" id="485913"/>
    <lineage>
        <taxon>Bacteria</taxon>
        <taxon>Bacillati</taxon>
        <taxon>Chloroflexota</taxon>
        <taxon>Ktedonobacteria</taxon>
        <taxon>Ktedonobacterales</taxon>
        <taxon>Ktedonobacteraceae</taxon>
        <taxon>Ktedonobacter</taxon>
    </lineage>
</organism>
<keyword evidence="2" id="KW-0805">Transcription regulation</keyword>
<dbReference type="InParanoid" id="D6TZ39"/>
<evidence type="ECO:0000259" key="5">
    <source>
        <dbReference type="PROSITE" id="PS50931"/>
    </source>
</evidence>